<dbReference type="InterPro" id="IPR012337">
    <property type="entry name" value="RNaseH-like_sf"/>
</dbReference>
<feature type="coiled-coil region" evidence="1">
    <location>
        <begin position="632"/>
        <end position="659"/>
    </location>
</feature>
<reference evidence="5" key="1">
    <citation type="submission" date="2025-08" db="UniProtKB">
        <authorList>
            <consortium name="RefSeq"/>
        </authorList>
    </citation>
    <scope>IDENTIFICATION</scope>
    <source>
        <tissue evidence="5">Whole body</tissue>
    </source>
</reference>
<protein>
    <submittedName>
        <fullName evidence="5">Uncharacterized protein LOC112680213</fullName>
    </submittedName>
</protein>
<keyword evidence="1" id="KW-0175">Coiled coil</keyword>
<evidence type="ECO:0000313" key="4">
    <source>
        <dbReference type="Proteomes" id="UP000694846"/>
    </source>
</evidence>
<feature type="domain" description="TTF-type" evidence="3">
    <location>
        <begin position="188"/>
        <end position="289"/>
    </location>
</feature>
<organism evidence="4 5">
    <name type="scientific">Sipha flava</name>
    <name type="common">yellow sugarcane aphid</name>
    <dbReference type="NCBI Taxonomy" id="143950"/>
    <lineage>
        <taxon>Eukaryota</taxon>
        <taxon>Metazoa</taxon>
        <taxon>Ecdysozoa</taxon>
        <taxon>Arthropoda</taxon>
        <taxon>Hexapoda</taxon>
        <taxon>Insecta</taxon>
        <taxon>Pterygota</taxon>
        <taxon>Neoptera</taxon>
        <taxon>Paraneoptera</taxon>
        <taxon>Hemiptera</taxon>
        <taxon>Sternorrhyncha</taxon>
        <taxon>Aphidomorpha</taxon>
        <taxon>Aphidoidea</taxon>
        <taxon>Aphididae</taxon>
        <taxon>Sipha</taxon>
    </lineage>
</organism>
<dbReference type="OrthoDB" id="6595429at2759"/>
<dbReference type="PANTHER" id="PTHR45749:SF23">
    <property type="entry name" value="ZINC FINGER MYM-TYPE PROTEIN 1-LIKE"/>
    <property type="match status" value="1"/>
</dbReference>
<dbReference type="AlphaFoldDB" id="A0A8B8F5W2"/>
<gene>
    <name evidence="5" type="primary">LOC112680213</name>
</gene>
<dbReference type="SUPFAM" id="SSF53098">
    <property type="entry name" value="Ribonuclease H-like"/>
    <property type="match status" value="1"/>
</dbReference>
<dbReference type="GeneID" id="112680213"/>
<evidence type="ECO:0000256" key="2">
    <source>
        <dbReference type="SAM" id="MobiDB-lite"/>
    </source>
</evidence>
<feature type="compositionally biased region" description="Basic and acidic residues" evidence="2">
    <location>
        <begin position="86"/>
        <end position="104"/>
    </location>
</feature>
<dbReference type="Proteomes" id="UP000694846">
    <property type="component" value="Unplaced"/>
</dbReference>
<dbReference type="InterPro" id="IPR006580">
    <property type="entry name" value="Znf_TTF"/>
</dbReference>
<evidence type="ECO:0000256" key="1">
    <source>
        <dbReference type="SAM" id="Coils"/>
    </source>
</evidence>
<proteinExistence type="predicted"/>
<accession>A0A8B8F5W2</accession>
<evidence type="ECO:0000313" key="5">
    <source>
        <dbReference type="RefSeq" id="XP_025406036.1"/>
    </source>
</evidence>
<dbReference type="PANTHER" id="PTHR45749">
    <property type="match status" value="1"/>
</dbReference>
<name>A0A8B8F5W2_9HEMI</name>
<dbReference type="SMART" id="SM00597">
    <property type="entry name" value="ZnF_TTF"/>
    <property type="match status" value="1"/>
</dbReference>
<dbReference type="Pfam" id="PF14291">
    <property type="entry name" value="DUF4371"/>
    <property type="match status" value="1"/>
</dbReference>
<feature type="non-terminal residue" evidence="5">
    <location>
        <position position="671"/>
    </location>
</feature>
<keyword evidence="4" id="KW-1185">Reference proteome</keyword>
<dbReference type="InterPro" id="IPR025398">
    <property type="entry name" value="DUF4371"/>
</dbReference>
<dbReference type="RefSeq" id="XP_025406036.1">
    <property type="nucleotide sequence ID" value="XM_025550251.1"/>
</dbReference>
<feature type="region of interest" description="Disordered" evidence="2">
    <location>
        <begin position="83"/>
        <end position="104"/>
    </location>
</feature>
<sequence>MDDRHKTPRIYASGAQKRKLKVDRYNQREEVISQIPKLTNYFISSRQSANVSKNETNNENVEILTSNENETICENVVVEQSNPKVENNESIEKEKNDDSESRKLNIENTNTIGNEPIVELEISKTFIGFENDVGIWPQNSTNEMITYWIKQGSKHLQNCDKIVLETKSVQQDRVDRSAHKTRKCSIHFFKRITKNKEVINRNWLCFSPTTGKLYCYICKLLGIKSGKLSSDGFCDWKHAAEKLSQHETSKHHLEAILSLNHRERKIGCLDLQLQKQIAELSSYWRKVLKRVVSTIKFIAERGLAFRGDNEIIGSPRNGNYLGILELVAEFDPFLSAHIRDHANKKSGHTNYLSSTICEELIDLMAKEVLGEIITRIKKSKYYSVSVDSTPDEAHIDQMTIVVRYMEEITPVERFLTFVPNCGHTGIEMANTLITFLDYHKIGLNDCRGQSYNNAANMSGKYQGMQALIKNKNEFAEFVPCCGHSLNLVGKTAANSCVAAIRFFDFIQNLYVFFTATPTRYALLTKKLASIDKNKRVYVLKNLNETRWSCRADATKAVVFGYDFIKEALEEISNDLEQKDIVKIESKKLNESMCTLEVAFYAIFWNDILERFDLTSHLLQDPKIVLQTAVNALNSLLSFVQEIRNKYEEYEEKAKQMSGIKDYAPIRYRKKN</sequence>
<evidence type="ECO:0000259" key="3">
    <source>
        <dbReference type="SMART" id="SM00597"/>
    </source>
</evidence>